<reference evidence="3" key="1">
    <citation type="journal article" date="2019" name="Int. J. Syst. Evol. Microbiol.">
        <title>The Global Catalogue of Microorganisms (GCM) 10K type strain sequencing project: providing services to taxonomists for standard genome sequencing and annotation.</title>
        <authorList>
            <consortium name="The Broad Institute Genomics Platform"/>
            <consortium name="The Broad Institute Genome Sequencing Center for Infectious Disease"/>
            <person name="Wu L."/>
            <person name="Ma J."/>
        </authorList>
    </citation>
    <scope>NUCLEOTIDE SEQUENCE [LARGE SCALE GENOMIC DNA]</scope>
    <source>
        <strain evidence="3">JCM 11496</strain>
    </source>
</reference>
<dbReference type="EMBL" id="JBHUGA010000040">
    <property type="protein sequence ID" value="MFD1847057.1"/>
    <property type="molecule type" value="Genomic_DNA"/>
</dbReference>
<evidence type="ECO:0008006" key="4">
    <source>
        <dbReference type="Google" id="ProtNLM"/>
    </source>
</evidence>
<accession>A0ABW4Q8Q1</accession>
<proteinExistence type="predicted"/>
<sequence>MKFQQEALSPSIGSGSGTFDVQPSGIHATLIDVAADGQSLAAAAKDARVGGDRVAGLFGSADVVAAAFSTFWSGRDDVGERVASLVFRKADAVSTASQAFTEADATMDSEAAAALSQLSAAYRPPSPVSGRQAVQQPW</sequence>
<gene>
    <name evidence="2" type="ORF">ACFSFX_10665</name>
</gene>
<comment type="caution">
    <text evidence="2">The sequence shown here is derived from an EMBL/GenBank/DDBJ whole genome shotgun (WGS) entry which is preliminary data.</text>
</comment>
<evidence type="ECO:0000256" key="1">
    <source>
        <dbReference type="SAM" id="MobiDB-lite"/>
    </source>
</evidence>
<evidence type="ECO:0000313" key="3">
    <source>
        <dbReference type="Proteomes" id="UP001597307"/>
    </source>
</evidence>
<organism evidence="2 3">
    <name type="scientific">Arthrobacter flavus</name>
    <dbReference type="NCBI Taxonomy" id="95172"/>
    <lineage>
        <taxon>Bacteria</taxon>
        <taxon>Bacillati</taxon>
        <taxon>Actinomycetota</taxon>
        <taxon>Actinomycetes</taxon>
        <taxon>Micrococcales</taxon>
        <taxon>Micrococcaceae</taxon>
        <taxon>Arthrobacter</taxon>
    </lineage>
</organism>
<protein>
    <recommendedName>
        <fullName evidence="4">Excreted virulence factor EspC, type VII ESX diderm</fullName>
    </recommendedName>
</protein>
<name>A0ABW4Q8Q1_9MICC</name>
<feature type="region of interest" description="Disordered" evidence="1">
    <location>
        <begin position="1"/>
        <end position="20"/>
    </location>
</feature>
<evidence type="ECO:0000313" key="2">
    <source>
        <dbReference type="EMBL" id="MFD1847057.1"/>
    </source>
</evidence>
<dbReference type="RefSeq" id="WP_343879067.1">
    <property type="nucleotide sequence ID" value="NZ_BAAAIJ010000032.1"/>
</dbReference>
<keyword evidence="3" id="KW-1185">Reference proteome</keyword>
<dbReference type="Proteomes" id="UP001597307">
    <property type="component" value="Unassembled WGS sequence"/>
</dbReference>